<keyword evidence="1" id="KW-1133">Transmembrane helix</keyword>
<feature type="transmembrane region" description="Helical" evidence="1">
    <location>
        <begin position="12"/>
        <end position="33"/>
    </location>
</feature>
<keyword evidence="1" id="KW-0472">Membrane</keyword>
<accession>A0A481YU16</accession>
<keyword evidence="1" id="KW-0812">Transmembrane</keyword>
<proteinExistence type="predicted"/>
<organism evidence="2">
    <name type="scientific">Marseillevirus LCMAC103</name>
    <dbReference type="NCBI Taxonomy" id="2506604"/>
    <lineage>
        <taxon>Viruses</taxon>
        <taxon>Varidnaviria</taxon>
        <taxon>Bamfordvirae</taxon>
        <taxon>Nucleocytoviricota</taxon>
        <taxon>Megaviricetes</taxon>
        <taxon>Pimascovirales</taxon>
        <taxon>Pimascovirales incertae sedis</taxon>
        <taxon>Marseilleviridae</taxon>
    </lineage>
</organism>
<reference evidence="2" key="1">
    <citation type="journal article" date="2019" name="MBio">
        <title>Virus Genomes from Deep Sea Sediments Expand the Ocean Megavirome and Support Independent Origins of Viral Gigantism.</title>
        <authorList>
            <person name="Backstrom D."/>
            <person name="Yutin N."/>
            <person name="Jorgensen S.L."/>
            <person name="Dharamshi J."/>
            <person name="Homa F."/>
            <person name="Zaremba-Niedwiedzka K."/>
            <person name="Spang A."/>
            <person name="Wolf Y.I."/>
            <person name="Koonin E.V."/>
            <person name="Ettema T.J."/>
        </authorList>
    </citation>
    <scope>NUCLEOTIDE SEQUENCE</scope>
</reference>
<protein>
    <recommendedName>
        <fullName evidence="3">Transmembrane protein</fullName>
    </recommendedName>
</protein>
<evidence type="ECO:0008006" key="3">
    <source>
        <dbReference type="Google" id="ProtNLM"/>
    </source>
</evidence>
<sequence>MALEDKIAENRLISLLSVGGAALVVFVLMVVSYRRGRRPLVRV</sequence>
<name>A0A481YU16_9VIRU</name>
<dbReference type="EMBL" id="MK500336">
    <property type="protein sequence ID" value="QBK86813.1"/>
    <property type="molecule type" value="Genomic_DNA"/>
</dbReference>
<evidence type="ECO:0000313" key="2">
    <source>
        <dbReference type="EMBL" id="QBK86813.1"/>
    </source>
</evidence>
<gene>
    <name evidence="2" type="ORF">LCMAC103_01460</name>
</gene>
<evidence type="ECO:0000256" key="1">
    <source>
        <dbReference type="SAM" id="Phobius"/>
    </source>
</evidence>